<dbReference type="OrthoDB" id="9808690at2"/>
<dbReference type="RefSeq" id="WP_011066931.1">
    <property type="nucleotide sequence ID" value="NC_004193.1"/>
</dbReference>
<evidence type="ECO:0000256" key="1">
    <source>
        <dbReference type="SAM" id="Phobius"/>
    </source>
</evidence>
<dbReference type="HOGENOM" id="CLU_120972_0_0_9"/>
<dbReference type="EMBL" id="BA000028">
    <property type="protein sequence ID" value="BAC14494.1"/>
    <property type="molecule type" value="Genomic_DNA"/>
</dbReference>
<proteinExistence type="predicted"/>
<dbReference type="AlphaFoldDB" id="Q8ENE5"/>
<dbReference type="KEGG" id="oih:OB2538"/>
<keyword evidence="1" id="KW-0472">Membrane</keyword>
<protein>
    <recommendedName>
        <fullName evidence="2">DUF1648 domain-containing protein</fullName>
    </recommendedName>
</protein>
<sequence>MQTNPIIKVPPTRLEVIMHILTYFGIIVMCIYIGTQYSKLPAEIPAHYNFSGEITRMDSKIVVWILPVISVLIIVPISFICKVPYMFNYPLKVTEKNAVKVYKDGRLMMASMNVLIVILFSVLELNIIYDANNPDNQMSNLWINILLISIFIHLFYFIIRLRRHKLE</sequence>
<keyword evidence="1" id="KW-0812">Transmembrane</keyword>
<feature type="transmembrane region" description="Helical" evidence="1">
    <location>
        <begin position="16"/>
        <end position="35"/>
    </location>
</feature>
<organism evidence="3 4">
    <name type="scientific">Oceanobacillus iheyensis (strain DSM 14371 / CIP 107618 / JCM 11309 / KCTC 3954 / HTE831)</name>
    <dbReference type="NCBI Taxonomy" id="221109"/>
    <lineage>
        <taxon>Bacteria</taxon>
        <taxon>Bacillati</taxon>
        <taxon>Bacillota</taxon>
        <taxon>Bacilli</taxon>
        <taxon>Bacillales</taxon>
        <taxon>Bacillaceae</taxon>
        <taxon>Oceanobacillus</taxon>
    </lineage>
</organism>
<feature type="transmembrane region" description="Helical" evidence="1">
    <location>
        <begin position="107"/>
        <end position="129"/>
    </location>
</feature>
<dbReference type="eggNOG" id="COG4194">
    <property type="taxonomic scope" value="Bacteria"/>
</dbReference>
<dbReference type="STRING" id="221109.gene:10734790"/>
<gene>
    <name evidence="3" type="ordered locus">OB2538</name>
</gene>
<evidence type="ECO:0000259" key="2">
    <source>
        <dbReference type="Pfam" id="PF07853"/>
    </source>
</evidence>
<keyword evidence="4" id="KW-1185">Reference proteome</keyword>
<dbReference type="InterPro" id="IPR012867">
    <property type="entry name" value="DUF1648"/>
</dbReference>
<name>Q8ENE5_OCEIH</name>
<evidence type="ECO:0000313" key="4">
    <source>
        <dbReference type="Proteomes" id="UP000000822"/>
    </source>
</evidence>
<feature type="domain" description="DUF1648" evidence="2">
    <location>
        <begin position="26"/>
        <end position="70"/>
    </location>
</feature>
<feature type="transmembrane region" description="Helical" evidence="1">
    <location>
        <begin position="61"/>
        <end position="87"/>
    </location>
</feature>
<dbReference type="Proteomes" id="UP000000822">
    <property type="component" value="Chromosome"/>
</dbReference>
<feature type="transmembrane region" description="Helical" evidence="1">
    <location>
        <begin position="141"/>
        <end position="159"/>
    </location>
</feature>
<dbReference type="Pfam" id="PF07853">
    <property type="entry name" value="DUF1648"/>
    <property type="match status" value="1"/>
</dbReference>
<evidence type="ECO:0000313" key="3">
    <source>
        <dbReference type="EMBL" id="BAC14494.1"/>
    </source>
</evidence>
<reference evidence="3 4" key="1">
    <citation type="journal article" date="2001" name="FEMS Microbiol. Lett.">
        <title>Oceanobacillus iheyensis gen. nov., sp. nov., a deep-sea extremely halotolerant and alkaliphilic species isolated from a depth of 1050 m on the Iheya Ridge.</title>
        <authorList>
            <person name="Lu J."/>
            <person name="Nogi Y."/>
            <person name="Takami H."/>
        </authorList>
    </citation>
    <scope>NUCLEOTIDE SEQUENCE [LARGE SCALE GENOMIC DNA]</scope>
    <source>
        <strain evidence="4">DSM 14371 / CIP 107618 / JCM 11309 / KCTC 3954 / HTE831</strain>
    </source>
</reference>
<accession>Q8ENE5</accession>
<reference evidence="3 4" key="2">
    <citation type="journal article" date="2002" name="Nucleic Acids Res.">
        <title>Genome sequence of Oceanobacillus iheyensis isolated from the Iheya Ridge and its unexpected adaptive capabilities to extreme environments.</title>
        <authorList>
            <person name="Takami H."/>
            <person name="Takaki Y."/>
            <person name="Uchiyama I."/>
        </authorList>
    </citation>
    <scope>NUCLEOTIDE SEQUENCE [LARGE SCALE GENOMIC DNA]</scope>
    <source>
        <strain evidence="4">DSM 14371 / CIP 107618 / JCM 11309 / KCTC 3954 / HTE831</strain>
    </source>
</reference>
<keyword evidence="1" id="KW-1133">Transmembrane helix</keyword>